<evidence type="ECO:0000256" key="9">
    <source>
        <dbReference type="HAMAP-Rule" id="MF_01148"/>
    </source>
</evidence>
<dbReference type="InterPro" id="IPR004563">
    <property type="entry name" value="Apolipo_AcylTrfase"/>
</dbReference>
<dbReference type="NCBIfam" id="TIGR00546">
    <property type="entry name" value="lnt"/>
    <property type="match status" value="1"/>
</dbReference>
<evidence type="ECO:0000256" key="6">
    <source>
        <dbReference type="ARBA" id="ARBA00022989"/>
    </source>
</evidence>
<dbReference type="PANTHER" id="PTHR38686:SF1">
    <property type="entry name" value="APOLIPOPROTEIN N-ACYLTRANSFERASE"/>
    <property type="match status" value="1"/>
</dbReference>
<keyword evidence="12" id="KW-1185">Reference proteome</keyword>
<sequence>MVTTETIITGQVSTGLNRLGWYNAASLALLAGGLQPLALAPFNLWPLAILGLAVFALLMFKVSARRAMLVAGCFGAGLYGVGISWIYVAIHEFGNASALLAASLTALFVLFMALVFALPFVVCRSLLGHGRLGVLLGFPACYLLGEWLRSWLLTGFPWLYVGYGHLESPLAGWAPLLGVLGVGYIAVFSAATLASWAFFVRPSGNLWMASVSVVAFWLVGWALADVHWTRINHDHPVSVAMVQPNVPQEVKWDPAQAEPTLDRLMALSEPHWNADWLIWPEAAVPLTYHNALDFLNELTRQASRSQTGVITGIIYDDHAQRKFYNSLAGFGDALGIYHKRRLVPFGEYVPLEDWLRGTIEFFDLPTSYIHPGPDEQSGLQVGDVSIAPTICYEVVYPSLVANSAHHRNVLLTVSNDAWFADSIGPLQHLQMARMRALETGRYLLRSTNNGVSAIIGPKGQVLGRTEQFVSATLTGRVYPAYGDTPFMRWGSLPVVALGFALLLGLLAARRKYQY</sequence>
<evidence type="ECO:0000256" key="7">
    <source>
        <dbReference type="ARBA" id="ARBA00023136"/>
    </source>
</evidence>
<comment type="caution">
    <text evidence="11">The sequence shown here is derived from an EMBL/GenBank/DDBJ whole genome shotgun (WGS) entry which is preliminary data.</text>
</comment>
<feature type="transmembrane region" description="Helical" evidence="9">
    <location>
        <begin position="206"/>
        <end position="224"/>
    </location>
</feature>
<dbReference type="InterPro" id="IPR045378">
    <property type="entry name" value="LNT_N"/>
</dbReference>
<dbReference type="RefSeq" id="WP_302713459.1">
    <property type="nucleotide sequence ID" value="NZ_JAULRT010000059.1"/>
</dbReference>
<accession>A0ABT8TG55</accession>
<evidence type="ECO:0000256" key="3">
    <source>
        <dbReference type="ARBA" id="ARBA00022475"/>
    </source>
</evidence>
<comment type="subcellular location">
    <subcellularLocation>
        <location evidence="1 9">Cell membrane</location>
        <topology evidence="1 9">Multi-pass membrane protein</topology>
    </subcellularLocation>
</comment>
<evidence type="ECO:0000256" key="4">
    <source>
        <dbReference type="ARBA" id="ARBA00022679"/>
    </source>
</evidence>
<feature type="transmembrane region" description="Helical" evidence="9">
    <location>
        <begin position="67"/>
        <end position="90"/>
    </location>
</feature>
<comment type="similarity">
    <text evidence="2 9">Belongs to the CN hydrolase family. Apolipoprotein N-acyltransferase subfamily.</text>
</comment>
<comment type="pathway">
    <text evidence="9">Protein modification; lipoprotein biosynthesis (N-acyl transfer).</text>
</comment>
<dbReference type="PROSITE" id="PS50263">
    <property type="entry name" value="CN_HYDROLASE"/>
    <property type="match status" value="1"/>
</dbReference>
<evidence type="ECO:0000313" key="11">
    <source>
        <dbReference type="EMBL" id="MDO3382911.1"/>
    </source>
</evidence>
<dbReference type="Pfam" id="PF20154">
    <property type="entry name" value="LNT_N"/>
    <property type="match status" value="1"/>
</dbReference>
<dbReference type="HAMAP" id="MF_01148">
    <property type="entry name" value="Lnt"/>
    <property type="match status" value="1"/>
</dbReference>
<feature type="transmembrane region" description="Helical" evidence="9">
    <location>
        <begin position="96"/>
        <end position="122"/>
    </location>
</feature>
<evidence type="ECO:0000313" key="12">
    <source>
        <dbReference type="Proteomes" id="UP001168380"/>
    </source>
</evidence>
<dbReference type="SUPFAM" id="SSF56317">
    <property type="entry name" value="Carbon-nitrogen hydrolase"/>
    <property type="match status" value="1"/>
</dbReference>
<dbReference type="Pfam" id="PF00795">
    <property type="entry name" value="CN_hydrolase"/>
    <property type="match status" value="1"/>
</dbReference>
<feature type="transmembrane region" description="Helical" evidence="9">
    <location>
        <begin position="486"/>
        <end position="508"/>
    </location>
</feature>
<comment type="function">
    <text evidence="9">Catalyzes the phospholipid dependent N-acylation of the N-terminal cysteine of apolipoprotein, the last step in lipoprotein maturation.</text>
</comment>
<reference evidence="11" key="1">
    <citation type="submission" date="2023-07" db="EMBL/GenBank/DDBJ databases">
        <title>Gilvimarinus algae sp. nov., isolated from the surface of Kelp.</title>
        <authorList>
            <person name="Sun Y.Y."/>
            <person name="Gong Y."/>
            <person name="Du Z.J."/>
        </authorList>
    </citation>
    <scope>NUCLEOTIDE SEQUENCE</scope>
    <source>
        <strain evidence="11">SDUM040014</strain>
    </source>
</reference>
<keyword evidence="6 9" id="KW-1133">Transmembrane helix</keyword>
<evidence type="ECO:0000259" key="10">
    <source>
        <dbReference type="PROSITE" id="PS50263"/>
    </source>
</evidence>
<keyword evidence="3 9" id="KW-1003">Cell membrane</keyword>
<dbReference type="Gene3D" id="3.60.110.10">
    <property type="entry name" value="Carbon-nitrogen hydrolase"/>
    <property type="match status" value="1"/>
</dbReference>
<dbReference type="PANTHER" id="PTHR38686">
    <property type="entry name" value="APOLIPOPROTEIN N-ACYLTRANSFERASE"/>
    <property type="match status" value="1"/>
</dbReference>
<evidence type="ECO:0000256" key="5">
    <source>
        <dbReference type="ARBA" id="ARBA00022692"/>
    </source>
</evidence>
<keyword evidence="4 9" id="KW-0808">Transferase</keyword>
<evidence type="ECO:0000256" key="2">
    <source>
        <dbReference type="ARBA" id="ARBA00010065"/>
    </source>
</evidence>
<keyword evidence="5 9" id="KW-0812">Transmembrane</keyword>
<gene>
    <name evidence="9 11" type="primary">lnt</name>
    <name evidence="11" type="ORF">QWI16_12095</name>
</gene>
<evidence type="ECO:0000256" key="1">
    <source>
        <dbReference type="ARBA" id="ARBA00004651"/>
    </source>
</evidence>
<feature type="transmembrane region" description="Helical" evidence="9">
    <location>
        <begin position="173"/>
        <end position="199"/>
    </location>
</feature>
<protein>
    <recommendedName>
        <fullName evidence="9">Apolipoprotein N-acyltransferase</fullName>
        <shortName evidence="9">ALP N-acyltransferase</shortName>
        <ecNumber evidence="9">2.3.1.269</ecNumber>
    </recommendedName>
</protein>
<comment type="catalytic activity">
    <reaction evidence="9">
        <text>N-terminal S-1,2-diacyl-sn-glyceryl-L-cysteinyl-[lipoprotein] + a glycerophospholipid = N-acyl-S-1,2-diacyl-sn-glyceryl-L-cysteinyl-[lipoprotein] + a 2-acyl-sn-glycero-3-phospholipid + H(+)</text>
        <dbReference type="Rhea" id="RHEA:48228"/>
        <dbReference type="Rhea" id="RHEA-COMP:14681"/>
        <dbReference type="Rhea" id="RHEA-COMP:14684"/>
        <dbReference type="ChEBI" id="CHEBI:15378"/>
        <dbReference type="ChEBI" id="CHEBI:136912"/>
        <dbReference type="ChEBI" id="CHEBI:140656"/>
        <dbReference type="ChEBI" id="CHEBI:140657"/>
        <dbReference type="ChEBI" id="CHEBI:140660"/>
        <dbReference type="EC" id="2.3.1.269"/>
    </reaction>
</comment>
<feature type="transmembrane region" description="Helical" evidence="9">
    <location>
        <begin position="44"/>
        <end position="60"/>
    </location>
</feature>
<dbReference type="Proteomes" id="UP001168380">
    <property type="component" value="Unassembled WGS sequence"/>
</dbReference>
<evidence type="ECO:0000256" key="8">
    <source>
        <dbReference type="ARBA" id="ARBA00023315"/>
    </source>
</evidence>
<dbReference type="InterPro" id="IPR003010">
    <property type="entry name" value="C-N_Hydrolase"/>
</dbReference>
<proteinExistence type="inferred from homology"/>
<dbReference type="EMBL" id="JAULRT010000059">
    <property type="protein sequence ID" value="MDO3382911.1"/>
    <property type="molecule type" value="Genomic_DNA"/>
</dbReference>
<feature type="transmembrane region" description="Helical" evidence="9">
    <location>
        <begin position="134"/>
        <end position="153"/>
    </location>
</feature>
<feature type="domain" description="CN hydrolase" evidence="10">
    <location>
        <begin position="242"/>
        <end position="479"/>
    </location>
</feature>
<dbReference type="EC" id="2.3.1.269" evidence="9"/>
<keyword evidence="7 9" id="KW-0472">Membrane</keyword>
<keyword evidence="8 9" id="KW-0012">Acyltransferase</keyword>
<name>A0ABT8TG55_9GAMM</name>
<organism evidence="11 12">
    <name type="scientific">Gilvimarinus algae</name>
    <dbReference type="NCBI Taxonomy" id="3058037"/>
    <lineage>
        <taxon>Bacteria</taxon>
        <taxon>Pseudomonadati</taxon>
        <taxon>Pseudomonadota</taxon>
        <taxon>Gammaproteobacteria</taxon>
        <taxon>Cellvibrionales</taxon>
        <taxon>Cellvibrionaceae</taxon>
        <taxon>Gilvimarinus</taxon>
    </lineage>
</organism>
<dbReference type="InterPro" id="IPR036526">
    <property type="entry name" value="C-N_Hydrolase_sf"/>
</dbReference>
<dbReference type="CDD" id="cd07571">
    <property type="entry name" value="ALP_N-acyl_transferase"/>
    <property type="match status" value="1"/>
</dbReference>